<gene>
    <name evidence="2" type="ORF">ETAA8_71190</name>
</gene>
<dbReference type="KEGG" id="aagg:ETAA8_71190"/>
<evidence type="ECO:0000256" key="1">
    <source>
        <dbReference type="SAM" id="Phobius"/>
    </source>
</evidence>
<organism evidence="2 3">
    <name type="scientific">Anatilimnocola aggregata</name>
    <dbReference type="NCBI Taxonomy" id="2528021"/>
    <lineage>
        <taxon>Bacteria</taxon>
        <taxon>Pseudomonadati</taxon>
        <taxon>Planctomycetota</taxon>
        <taxon>Planctomycetia</taxon>
        <taxon>Pirellulales</taxon>
        <taxon>Pirellulaceae</taxon>
        <taxon>Anatilimnocola</taxon>
    </lineage>
</organism>
<dbReference type="RefSeq" id="WP_145099980.1">
    <property type="nucleotide sequence ID" value="NZ_CP036274.1"/>
</dbReference>
<keyword evidence="3" id="KW-1185">Reference proteome</keyword>
<keyword evidence="1" id="KW-0812">Transmembrane</keyword>
<keyword evidence="1" id="KW-1133">Transmembrane helix</keyword>
<name>A0A517YP01_9BACT</name>
<sequence>MSFDPKSTNPYAPASTQPVAPKKSNVLLYVLLGIGGVALLVCCSCGGIGYFGFNQALGMVAQQIKPQLQTDPVIQEHIGTIDTLSMNMTKSVSEAEQNKKQGFLVFDIKGEKGSGIVMGRVDQTNPQQARLAEGELRMADGQSFPLTP</sequence>
<dbReference type="EMBL" id="CP036274">
    <property type="protein sequence ID" value="QDU31957.1"/>
    <property type="molecule type" value="Genomic_DNA"/>
</dbReference>
<reference evidence="2 3" key="1">
    <citation type="submission" date="2019-02" db="EMBL/GenBank/DDBJ databases">
        <title>Deep-cultivation of Planctomycetes and their phenomic and genomic characterization uncovers novel biology.</title>
        <authorList>
            <person name="Wiegand S."/>
            <person name="Jogler M."/>
            <person name="Boedeker C."/>
            <person name="Pinto D."/>
            <person name="Vollmers J."/>
            <person name="Rivas-Marin E."/>
            <person name="Kohn T."/>
            <person name="Peeters S.H."/>
            <person name="Heuer A."/>
            <person name="Rast P."/>
            <person name="Oberbeckmann S."/>
            <person name="Bunk B."/>
            <person name="Jeske O."/>
            <person name="Meyerdierks A."/>
            <person name="Storesund J.E."/>
            <person name="Kallscheuer N."/>
            <person name="Luecker S."/>
            <person name="Lage O.M."/>
            <person name="Pohl T."/>
            <person name="Merkel B.J."/>
            <person name="Hornburger P."/>
            <person name="Mueller R.-W."/>
            <person name="Bruemmer F."/>
            <person name="Labrenz M."/>
            <person name="Spormann A.M."/>
            <person name="Op den Camp H."/>
            <person name="Overmann J."/>
            <person name="Amann R."/>
            <person name="Jetten M.S.M."/>
            <person name="Mascher T."/>
            <person name="Medema M.H."/>
            <person name="Devos D.P."/>
            <person name="Kaster A.-K."/>
            <person name="Ovreas L."/>
            <person name="Rohde M."/>
            <person name="Galperin M.Y."/>
            <person name="Jogler C."/>
        </authorList>
    </citation>
    <scope>NUCLEOTIDE SEQUENCE [LARGE SCALE GENOMIC DNA]</scope>
    <source>
        <strain evidence="2 3">ETA_A8</strain>
    </source>
</reference>
<evidence type="ECO:0000313" key="3">
    <source>
        <dbReference type="Proteomes" id="UP000315017"/>
    </source>
</evidence>
<protein>
    <submittedName>
        <fullName evidence="2">Uncharacterized protein</fullName>
    </submittedName>
</protein>
<dbReference type="Proteomes" id="UP000315017">
    <property type="component" value="Chromosome"/>
</dbReference>
<keyword evidence="1" id="KW-0472">Membrane</keyword>
<evidence type="ECO:0000313" key="2">
    <source>
        <dbReference type="EMBL" id="QDU31957.1"/>
    </source>
</evidence>
<accession>A0A517YP01</accession>
<feature type="transmembrane region" description="Helical" evidence="1">
    <location>
        <begin position="26"/>
        <end position="53"/>
    </location>
</feature>
<dbReference type="AlphaFoldDB" id="A0A517YP01"/>
<dbReference type="OrthoDB" id="288020at2"/>
<proteinExistence type="predicted"/>